<evidence type="ECO:0000313" key="1">
    <source>
        <dbReference type="EMBL" id="GGY20271.1"/>
    </source>
</evidence>
<sequence length="81" mass="8651">MVTISLNQSAAGSWHVCRCQIALFSDLQLGPAIKLAREVARDEHQRLGHQVCVKMPGPSSMIVLARYVGSDDVGAADTMAA</sequence>
<keyword evidence="2" id="KW-1185">Reference proteome</keyword>
<proteinExistence type="predicted"/>
<comment type="caution">
    <text evidence="1">The sequence shown here is derived from an EMBL/GenBank/DDBJ whole genome shotgun (WGS) entry which is preliminary data.</text>
</comment>
<dbReference type="EMBL" id="BMXT01000001">
    <property type="protein sequence ID" value="GGY20271.1"/>
    <property type="molecule type" value="Genomic_DNA"/>
</dbReference>
<evidence type="ECO:0000313" key="2">
    <source>
        <dbReference type="Proteomes" id="UP000621898"/>
    </source>
</evidence>
<reference evidence="2" key="1">
    <citation type="journal article" date="2019" name="Int. J. Syst. Evol. Microbiol.">
        <title>The Global Catalogue of Microorganisms (GCM) 10K type strain sequencing project: providing services to taxonomists for standard genome sequencing and annotation.</title>
        <authorList>
            <consortium name="The Broad Institute Genomics Platform"/>
            <consortium name="The Broad Institute Genome Sequencing Center for Infectious Disease"/>
            <person name="Wu L."/>
            <person name="Ma J."/>
        </authorList>
    </citation>
    <scope>NUCLEOTIDE SEQUENCE [LARGE SCALE GENOMIC DNA]</scope>
    <source>
        <strain evidence="2">KCTC 22232</strain>
    </source>
</reference>
<name>A0ABQ2ZMY2_9GAMM</name>
<accession>A0ABQ2ZMY2</accession>
<organism evidence="1 2">
    <name type="scientific">Rhodanobacter panaciterrae</name>
    <dbReference type="NCBI Taxonomy" id="490572"/>
    <lineage>
        <taxon>Bacteria</taxon>
        <taxon>Pseudomonadati</taxon>
        <taxon>Pseudomonadota</taxon>
        <taxon>Gammaproteobacteria</taxon>
        <taxon>Lysobacterales</taxon>
        <taxon>Rhodanobacteraceae</taxon>
        <taxon>Rhodanobacter</taxon>
    </lineage>
</organism>
<gene>
    <name evidence="1" type="ORF">GCM10008098_10960</name>
</gene>
<protein>
    <submittedName>
        <fullName evidence="1">Uncharacterized protein</fullName>
    </submittedName>
</protein>
<dbReference type="RefSeq" id="WP_189440114.1">
    <property type="nucleotide sequence ID" value="NZ_BMXT01000001.1"/>
</dbReference>
<dbReference type="Proteomes" id="UP000621898">
    <property type="component" value="Unassembled WGS sequence"/>
</dbReference>